<organism evidence="3 4">
    <name type="scientific">Streptomyces johnsoniae</name>
    <dbReference type="NCBI Taxonomy" id="3075532"/>
    <lineage>
        <taxon>Bacteria</taxon>
        <taxon>Bacillati</taxon>
        <taxon>Actinomycetota</taxon>
        <taxon>Actinomycetes</taxon>
        <taxon>Kitasatosporales</taxon>
        <taxon>Streptomycetaceae</taxon>
        <taxon>Streptomyces</taxon>
    </lineage>
</organism>
<sequence length="379" mass="39173">MTDRSTGAAGPGGDAPADRRGGREARRREDGGSRAPDGRGGGGPSAARTTGAGGEEAGDVTAVEAELRRMLAERAAGTTPQEAPYDSIVRRGRWARRRSRALLGAGAAVLIAVPGVAIGAQQDWLGDDEGPSVAASPSGSPSESAAGEESEMSPGRPAGPSDPERQLLDGVTFEQAADSLARCIADWGSMSAFQGQGQMSGEWEGQEQVPEREQTDIEVGDLRILLAWVSQGDDNRGAEPIRQVLAVSDDPSAEPHFQLVCADRGEAAGSVGMQTSTDTPSDPGPAVRPDPGADRYLAPMMGEWTTPFRWAHFGTLDPEVVRVTVEYAGATEEAVVEAGYFAVAGMGEDAPGGSPVLKGYGADGEVLYDSAEEGIPGQG</sequence>
<dbReference type="RefSeq" id="WP_311621141.1">
    <property type="nucleotide sequence ID" value="NZ_JAVREV010000024.1"/>
</dbReference>
<evidence type="ECO:0000313" key="3">
    <source>
        <dbReference type="EMBL" id="MDT0447016.1"/>
    </source>
</evidence>
<comment type="caution">
    <text evidence="3">The sequence shown here is derived from an EMBL/GenBank/DDBJ whole genome shotgun (WGS) entry which is preliminary data.</text>
</comment>
<keyword evidence="2" id="KW-0472">Membrane</keyword>
<name>A0ABU2SEB8_9ACTN</name>
<feature type="compositionally biased region" description="Low complexity" evidence="1">
    <location>
        <begin position="131"/>
        <end position="145"/>
    </location>
</feature>
<protein>
    <submittedName>
        <fullName evidence="3">Uncharacterized protein</fullName>
    </submittedName>
</protein>
<proteinExistence type="predicted"/>
<evidence type="ECO:0000256" key="2">
    <source>
        <dbReference type="SAM" id="Phobius"/>
    </source>
</evidence>
<evidence type="ECO:0000256" key="1">
    <source>
        <dbReference type="SAM" id="MobiDB-lite"/>
    </source>
</evidence>
<feature type="region of interest" description="Disordered" evidence="1">
    <location>
        <begin position="122"/>
        <end position="166"/>
    </location>
</feature>
<keyword evidence="2" id="KW-0812">Transmembrane</keyword>
<accession>A0ABU2SEB8</accession>
<dbReference type="EMBL" id="JAVREV010000024">
    <property type="protein sequence ID" value="MDT0447016.1"/>
    <property type="molecule type" value="Genomic_DNA"/>
</dbReference>
<gene>
    <name evidence="3" type="ORF">RM779_31140</name>
</gene>
<feature type="region of interest" description="Disordered" evidence="1">
    <location>
        <begin position="1"/>
        <end position="65"/>
    </location>
</feature>
<feature type="transmembrane region" description="Helical" evidence="2">
    <location>
        <begin position="101"/>
        <end position="120"/>
    </location>
</feature>
<evidence type="ECO:0000313" key="4">
    <source>
        <dbReference type="Proteomes" id="UP001183615"/>
    </source>
</evidence>
<keyword evidence="4" id="KW-1185">Reference proteome</keyword>
<keyword evidence="2" id="KW-1133">Transmembrane helix</keyword>
<dbReference type="Proteomes" id="UP001183615">
    <property type="component" value="Unassembled WGS sequence"/>
</dbReference>
<reference evidence="4" key="1">
    <citation type="submission" date="2023-07" db="EMBL/GenBank/DDBJ databases">
        <title>30 novel species of actinomycetes from the DSMZ collection.</title>
        <authorList>
            <person name="Nouioui I."/>
        </authorList>
    </citation>
    <scope>NUCLEOTIDE SEQUENCE [LARGE SCALE GENOMIC DNA]</scope>
    <source>
        <strain evidence="4">DSM 41886</strain>
    </source>
</reference>
<feature type="compositionally biased region" description="Basic and acidic residues" evidence="1">
    <location>
        <begin position="16"/>
        <end position="32"/>
    </location>
</feature>